<dbReference type="SMART" id="SM00855">
    <property type="entry name" value="PGAM"/>
    <property type="match status" value="1"/>
</dbReference>
<dbReference type="EMBL" id="BORP01000001">
    <property type="protein sequence ID" value="GIO25806.1"/>
    <property type="molecule type" value="Genomic_DNA"/>
</dbReference>
<evidence type="ECO:0000256" key="1">
    <source>
        <dbReference type="PIRSR" id="PIRSR613078-2"/>
    </source>
</evidence>
<dbReference type="Pfam" id="PF00300">
    <property type="entry name" value="His_Phos_1"/>
    <property type="match status" value="1"/>
</dbReference>
<evidence type="ECO:0000313" key="2">
    <source>
        <dbReference type="EMBL" id="GIO25806.1"/>
    </source>
</evidence>
<accession>A0A919X4N3</accession>
<dbReference type="SUPFAM" id="SSF53254">
    <property type="entry name" value="Phosphoglycerate mutase-like"/>
    <property type="match status" value="1"/>
</dbReference>
<sequence length="183" mass="21417">MTTIYFVRHAHSIYTPDELGRPLSAKGLKDAKHITELLREKDIDLVYSSPYKRAIQTVHGIAQHISKHIILEDNFKERRLSVDPVEDFQAAIERVWHDDSFSFPGGESNRDAQKRGCKALKNILAENERKNIVIGTHGNIMVLMMSYFDKTYGYQFWRTLEMPDIYKLVFKNFSLIDVQRIWK</sequence>
<name>A0A919X4N3_9BACI</name>
<dbReference type="GO" id="GO:0005737">
    <property type="term" value="C:cytoplasm"/>
    <property type="evidence" value="ECO:0007669"/>
    <property type="project" value="TreeGrafter"/>
</dbReference>
<dbReference type="Proteomes" id="UP000676917">
    <property type="component" value="Unassembled WGS sequence"/>
</dbReference>
<dbReference type="CDD" id="cd07067">
    <property type="entry name" value="HP_PGM_like"/>
    <property type="match status" value="1"/>
</dbReference>
<keyword evidence="3" id="KW-1185">Reference proteome</keyword>
<dbReference type="PANTHER" id="PTHR48100:SF59">
    <property type="entry name" value="ADENOSYLCOBALAMIN_ALPHA-RIBAZOLE PHOSPHATASE"/>
    <property type="match status" value="1"/>
</dbReference>
<dbReference type="InterPro" id="IPR013078">
    <property type="entry name" value="His_Pase_superF_clade-1"/>
</dbReference>
<dbReference type="InterPro" id="IPR050275">
    <property type="entry name" value="PGM_Phosphatase"/>
</dbReference>
<gene>
    <name evidence="2" type="primary">gpm</name>
    <name evidence="2" type="ORF">J43TS3_04170</name>
</gene>
<dbReference type="InterPro" id="IPR029033">
    <property type="entry name" value="His_PPase_superfam"/>
</dbReference>
<dbReference type="PANTHER" id="PTHR48100">
    <property type="entry name" value="BROAD-SPECIFICITY PHOSPHATASE YOR283W-RELATED"/>
    <property type="match status" value="1"/>
</dbReference>
<protein>
    <submittedName>
        <fullName evidence="2">Phosphoglycerate mutase</fullName>
    </submittedName>
</protein>
<organism evidence="2 3">
    <name type="scientific">Ornithinibacillus bavariensis</name>
    <dbReference type="NCBI Taxonomy" id="545502"/>
    <lineage>
        <taxon>Bacteria</taxon>
        <taxon>Bacillati</taxon>
        <taxon>Bacillota</taxon>
        <taxon>Bacilli</taxon>
        <taxon>Bacillales</taxon>
        <taxon>Bacillaceae</taxon>
        <taxon>Ornithinibacillus</taxon>
    </lineage>
</organism>
<dbReference type="Gene3D" id="3.40.50.1240">
    <property type="entry name" value="Phosphoglycerate mutase-like"/>
    <property type="match status" value="1"/>
</dbReference>
<dbReference type="RefSeq" id="WP_212920023.1">
    <property type="nucleotide sequence ID" value="NZ_BORP01000001.1"/>
</dbReference>
<proteinExistence type="predicted"/>
<evidence type="ECO:0000313" key="3">
    <source>
        <dbReference type="Proteomes" id="UP000676917"/>
    </source>
</evidence>
<dbReference type="GO" id="GO:0016791">
    <property type="term" value="F:phosphatase activity"/>
    <property type="evidence" value="ECO:0007669"/>
    <property type="project" value="TreeGrafter"/>
</dbReference>
<reference evidence="2" key="1">
    <citation type="submission" date="2021-03" db="EMBL/GenBank/DDBJ databases">
        <title>Antimicrobial resistance genes in bacteria isolated from Japanese honey, and their potential for conferring macrolide and lincosamide resistance in the American foulbrood pathogen Paenibacillus larvae.</title>
        <authorList>
            <person name="Okamoto M."/>
            <person name="Kumagai M."/>
            <person name="Kanamori H."/>
            <person name="Takamatsu D."/>
        </authorList>
    </citation>
    <scope>NUCLEOTIDE SEQUENCE</scope>
    <source>
        <strain evidence="2">J43TS3</strain>
    </source>
</reference>
<feature type="binding site" evidence="1">
    <location>
        <position position="53"/>
    </location>
    <ligand>
        <name>substrate</name>
    </ligand>
</feature>
<dbReference type="PIRSF" id="PIRSF000709">
    <property type="entry name" value="6PFK_2-Ptase"/>
    <property type="match status" value="1"/>
</dbReference>
<dbReference type="AlphaFoldDB" id="A0A919X4N3"/>
<comment type="caution">
    <text evidence="2">The sequence shown here is derived from an EMBL/GenBank/DDBJ whole genome shotgun (WGS) entry which is preliminary data.</text>
</comment>